<dbReference type="InterPro" id="IPR013149">
    <property type="entry name" value="ADH-like_C"/>
</dbReference>
<dbReference type="HOGENOM" id="CLU_026673_16_2_1"/>
<feature type="domain" description="Enoyl reductase (ER)" evidence="3">
    <location>
        <begin position="85"/>
        <end position="411"/>
    </location>
</feature>
<dbReference type="InterPro" id="IPR020843">
    <property type="entry name" value="ER"/>
</dbReference>
<dbReference type="InterPro" id="IPR047122">
    <property type="entry name" value="Trans-enoyl_RdTase-like"/>
</dbReference>
<dbReference type="PANTHER" id="PTHR45348">
    <property type="entry name" value="HYPOTHETICAL OXIDOREDUCTASE (EUROFUNG)"/>
    <property type="match status" value="1"/>
</dbReference>
<reference evidence="4 5" key="1">
    <citation type="submission" date="2013-03" db="EMBL/GenBank/DDBJ databases">
        <title>The Genome Sequence of Capronia coronata CBS 617.96.</title>
        <authorList>
            <consortium name="The Broad Institute Genomics Platform"/>
            <person name="Cuomo C."/>
            <person name="de Hoog S."/>
            <person name="Gorbushina A."/>
            <person name="Walker B."/>
            <person name="Young S.K."/>
            <person name="Zeng Q."/>
            <person name="Gargeya S."/>
            <person name="Fitzgerald M."/>
            <person name="Haas B."/>
            <person name="Abouelleil A."/>
            <person name="Allen A.W."/>
            <person name="Alvarado L."/>
            <person name="Arachchi H.M."/>
            <person name="Berlin A.M."/>
            <person name="Chapman S.B."/>
            <person name="Gainer-Dewar J."/>
            <person name="Goldberg J."/>
            <person name="Griggs A."/>
            <person name="Gujja S."/>
            <person name="Hansen M."/>
            <person name="Howarth C."/>
            <person name="Imamovic A."/>
            <person name="Ireland A."/>
            <person name="Larimer J."/>
            <person name="McCowan C."/>
            <person name="Murphy C."/>
            <person name="Pearson M."/>
            <person name="Poon T.W."/>
            <person name="Priest M."/>
            <person name="Roberts A."/>
            <person name="Saif S."/>
            <person name="Shea T."/>
            <person name="Sisk P."/>
            <person name="Sykes S."/>
            <person name="Wortman J."/>
            <person name="Nusbaum C."/>
            <person name="Birren B."/>
        </authorList>
    </citation>
    <scope>NUCLEOTIDE SEQUENCE [LARGE SCALE GENOMIC DNA]</scope>
    <source>
        <strain evidence="4 5">CBS 617.96</strain>
    </source>
</reference>
<dbReference type="EMBL" id="AMWN01000004">
    <property type="protein sequence ID" value="EXJ88129.1"/>
    <property type="molecule type" value="Genomic_DNA"/>
</dbReference>
<comment type="similarity">
    <text evidence="1">Belongs to the zinc-containing alcohol dehydrogenase family.</text>
</comment>
<sequence>MGLTNSFSCFPLSLKLHKTKADLTTSKQEDLSLTSSSHTFGISEKRVSTTITERVADGPSKLHRSPHQEEATSPYHDALVVTSRGRYELIKVATQETLESSDVLISTRAVGLNPIDWKSVDFGFCLPEFPWVTGREMSGVVERIGAGVTGLEVGDRVWTGTYYRKREAGCFQSRVVAPAHTVLPVPAGLSFESAACLGVPGLTAAMTLWHWLRVPMPSTEQQPTVPLQQRTTPHYILIWGGSTVTGQFAIQLAVLSGLTVITVTSTKTSKLAGDLGATHVVTRDGKTENQILDDIRRISGEELVMAMDIVGPTSASYAVSALSRTKPSTIAPLSFLPPGFQPPPNVSVLNIEMKQFILNEECRKYAVGLSRLIAQGLVRLPTYEVLPGGLLAIPQGLERLKRGDMAGKKLIVSL</sequence>
<dbReference type="CDD" id="cd08249">
    <property type="entry name" value="enoyl_reductase_like"/>
    <property type="match status" value="1"/>
</dbReference>
<proteinExistence type="inferred from homology"/>
<keyword evidence="2" id="KW-0560">Oxidoreductase</keyword>
<dbReference type="Gene3D" id="3.40.50.720">
    <property type="entry name" value="NAD(P)-binding Rossmann-like Domain"/>
    <property type="match status" value="1"/>
</dbReference>
<dbReference type="Proteomes" id="UP000019484">
    <property type="component" value="Unassembled WGS sequence"/>
</dbReference>
<dbReference type="Pfam" id="PF00107">
    <property type="entry name" value="ADH_zinc_N"/>
    <property type="match status" value="1"/>
</dbReference>
<comment type="caution">
    <text evidence="4">The sequence shown here is derived from an EMBL/GenBank/DDBJ whole genome shotgun (WGS) entry which is preliminary data.</text>
</comment>
<dbReference type="SUPFAM" id="SSF50129">
    <property type="entry name" value="GroES-like"/>
    <property type="match status" value="1"/>
</dbReference>
<dbReference type="GeneID" id="19159934"/>
<evidence type="ECO:0000313" key="4">
    <source>
        <dbReference type="EMBL" id="EXJ88129.1"/>
    </source>
</evidence>
<accession>W9Z0S6</accession>
<dbReference type="eggNOG" id="KOG1198">
    <property type="taxonomic scope" value="Eukaryota"/>
</dbReference>
<evidence type="ECO:0000256" key="1">
    <source>
        <dbReference type="ARBA" id="ARBA00008072"/>
    </source>
</evidence>
<organism evidence="4 5">
    <name type="scientific">Capronia coronata CBS 617.96</name>
    <dbReference type="NCBI Taxonomy" id="1182541"/>
    <lineage>
        <taxon>Eukaryota</taxon>
        <taxon>Fungi</taxon>
        <taxon>Dikarya</taxon>
        <taxon>Ascomycota</taxon>
        <taxon>Pezizomycotina</taxon>
        <taxon>Eurotiomycetes</taxon>
        <taxon>Chaetothyriomycetidae</taxon>
        <taxon>Chaetothyriales</taxon>
        <taxon>Herpotrichiellaceae</taxon>
        <taxon>Capronia</taxon>
    </lineage>
</organism>
<dbReference type="SUPFAM" id="SSF51735">
    <property type="entry name" value="NAD(P)-binding Rossmann-fold domains"/>
    <property type="match status" value="1"/>
</dbReference>
<name>W9Z0S6_9EURO</name>
<dbReference type="InterPro" id="IPR036291">
    <property type="entry name" value="NAD(P)-bd_dom_sf"/>
</dbReference>
<dbReference type="SMART" id="SM00829">
    <property type="entry name" value="PKS_ER"/>
    <property type="match status" value="1"/>
</dbReference>
<dbReference type="GO" id="GO:0016651">
    <property type="term" value="F:oxidoreductase activity, acting on NAD(P)H"/>
    <property type="evidence" value="ECO:0007669"/>
    <property type="project" value="InterPro"/>
</dbReference>
<evidence type="ECO:0000256" key="2">
    <source>
        <dbReference type="ARBA" id="ARBA00023002"/>
    </source>
</evidence>
<dbReference type="OrthoDB" id="10257049at2759"/>
<dbReference type="InterPro" id="IPR011032">
    <property type="entry name" value="GroES-like_sf"/>
</dbReference>
<dbReference type="Gene3D" id="3.90.180.10">
    <property type="entry name" value="Medium-chain alcohol dehydrogenases, catalytic domain"/>
    <property type="match status" value="1"/>
</dbReference>
<dbReference type="InterPro" id="IPR013154">
    <property type="entry name" value="ADH-like_N"/>
</dbReference>
<protein>
    <recommendedName>
        <fullName evidence="3">Enoyl reductase (ER) domain-containing protein</fullName>
    </recommendedName>
</protein>
<evidence type="ECO:0000313" key="5">
    <source>
        <dbReference type="Proteomes" id="UP000019484"/>
    </source>
</evidence>
<dbReference type="AlphaFoldDB" id="W9Z0S6"/>
<dbReference type="PANTHER" id="PTHR45348:SF2">
    <property type="entry name" value="ZINC-TYPE ALCOHOL DEHYDROGENASE-LIKE PROTEIN C2E1P3.01"/>
    <property type="match status" value="1"/>
</dbReference>
<evidence type="ECO:0000259" key="3">
    <source>
        <dbReference type="SMART" id="SM00829"/>
    </source>
</evidence>
<dbReference type="STRING" id="1182541.W9Z0S6"/>
<gene>
    <name evidence="4" type="ORF">A1O1_05057</name>
</gene>
<keyword evidence="5" id="KW-1185">Reference proteome</keyword>
<dbReference type="RefSeq" id="XP_007724135.1">
    <property type="nucleotide sequence ID" value="XM_007725945.1"/>
</dbReference>
<dbReference type="Pfam" id="PF08240">
    <property type="entry name" value="ADH_N"/>
    <property type="match status" value="1"/>
</dbReference>